<gene>
    <name evidence="1" type="ORF">L1994_05955</name>
</gene>
<dbReference type="RefSeq" id="WP_278100764.1">
    <property type="nucleotide sequence ID" value="NZ_CP091092.1"/>
</dbReference>
<keyword evidence="2" id="KW-1185">Reference proteome</keyword>
<dbReference type="EMBL" id="CP091092">
    <property type="protein sequence ID" value="WFN37925.1"/>
    <property type="molecule type" value="Genomic_DNA"/>
</dbReference>
<evidence type="ECO:0000313" key="1">
    <source>
        <dbReference type="EMBL" id="WFN37925.1"/>
    </source>
</evidence>
<dbReference type="GeneID" id="79949923"/>
<sequence>MADTRSFARDWQLLKLSRDWKPADRSGEILNRLIQDHDTSVIQKIEKIVADIGKKDAEEILRRMHSMMEMSTILEGVLLVSGMIYETEKENGMKKIMIKKEMKSCFSEGISDSGISAVYVKSFIEALVPDIEITDKGDHFTLFIK</sequence>
<proteinExistence type="predicted"/>
<evidence type="ECO:0000313" key="2">
    <source>
        <dbReference type="Proteomes" id="UP001218895"/>
    </source>
</evidence>
<reference evidence="1" key="1">
    <citation type="submission" date="2022-01" db="EMBL/GenBank/DDBJ databases">
        <title>Complete genome of Methanomicrobium antiquum DSM 21220.</title>
        <authorList>
            <person name="Chen S.-C."/>
            <person name="You Y.-T."/>
            <person name="Zhou Y.-Z."/>
            <person name="Lai M.-C."/>
        </authorList>
    </citation>
    <scope>NUCLEOTIDE SEQUENCE</scope>
    <source>
        <strain evidence="1">DSM 21220</strain>
    </source>
</reference>
<dbReference type="AlphaFoldDB" id="A0AAF0FXN2"/>
<accession>A0AAF0FXN2</accession>
<dbReference type="KEGG" id="manq:L1994_05955"/>
<protein>
    <submittedName>
        <fullName evidence="1">Uncharacterized protein</fullName>
    </submittedName>
</protein>
<dbReference type="Proteomes" id="UP001218895">
    <property type="component" value="Chromosome"/>
</dbReference>
<organism evidence="1 2">
    <name type="scientific">Methanomicrobium antiquum</name>
    <dbReference type="NCBI Taxonomy" id="487686"/>
    <lineage>
        <taxon>Archaea</taxon>
        <taxon>Methanobacteriati</taxon>
        <taxon>Methanobacteriota</taxon>
        <taxon>Stenosarchaea group</taxon>
        <taxon>Methanomicrobia</taxon>
        <taxon>Methanomicrobiales</taxon>
        <taxon>Methanomicrobiaceae</taxon>
        <taxon>Methanomicrobium</taxon>
    </lineage>
</organism>
<name>A0AAF0FXN2_9EURY</name>